<keyword evidence="2" id="KW-1185">Reference proteome</keyword>
<evidence type="ECO:0000313" key="1">
    <source>
        <dbReference type="EMBL" id="MDH7639691.1"/>
    </source>
</evidence>
<dbReference type="RefSeq" id="WP_281044941.1">
    <property type="nucleotide sequence ID" value="NZ_JARYGZ010000001.1"/>
</dbReference>
<evidence type="ECO:0000313" key="2">
    <source>
        <dbReference type="Proteomes" id="UP001160625"/>
    </source>
</evidence>
<protein>
    <submittedName>
        <fullName evidence="1">Uncharacterized protein</fullName>
    </submittedName>
</protein>
<dbReference type="Proteomes" id="UP001160625">
    <property type="component" value="Unassembled WGS sequence"/>
</dbReference>
<comment type="caution">
    <text evidence="1">The sequence shown here is derived from an EMBL/GenBank/DDBJ whole genome shotgun (WGS) entry which is preliminary data.</text>
</comment>
<reference evidence="1" key="1">
    <citation type="submission" date="2023-04" db="EMBL/GenBank/DDBJ databases">
        <title>Sphingomonas sp. MAHUQ-71 isolated from rice field.</title>
        <authorList>
            <person name="Huq M.A."/>
        </authorList>
    </citation>
    <scope>NUCLEOTIDE SEQUENCE</scope>
    <source>
        <strain evidence="1">MAHUQ-71</strain>
    </source>
</reference>
<proteinExistence type="predicted"/>
<gene>
    <name evidence="1" type="ORF">QGN17_13215</name>
</gene>
<organism evidence="1 2">
    <name type="scientific">Sphingomonas oryzagri</name>
    <dbReference type="NCBI Taxonomy" id="3042314"/>
    <lineage>
        <taxon>Bacteria</taxon>
        <taxon>Pseudomonadati</taxon>
        <taxon>Pseudomonadota</taxon>
        <taxon>Alphaproteobacteria</taxon>
        <taxon>Sphingomonadales</taxon>
        <taxon>Sphingomonadaceae</taxon>
        <taxon>Sphingomonas</taxon>
    </lineage>
</organism>
<accession>A0ABT6N2Z8</accession>
<name>A0ABT6N2Z8_9SPHN</name>
<dbReference type="EMBL" id="JARYGZ010000001">
    <property type="protein sequence ID" value="MDH7639691.1"/>
    <property type="molecule type" value="Genomic_DNA"/>
</dbReference>
<sequence length="52" mass="5833">MSNDYAMTMIDRMLSRGAHGKASNDPIDPALRATVNRLVGELRSIEFRRAAR</sequence>